<organism evidence="1 2">
    <name type="scientific">Verticiella sediminum</name>
    <dbReference type="NCBI Taxonomy" id="1247510"/>
    <lineage>
        <taxon>Bacteria</taxon>
        <taxon>Pseudomonadati</taxon>
        <taxon>Pseudomonadota</taxon>
        <taxon>Betaproteobacteria</taxon>
        <taxon>Burkholderiales</taxon>
        <taxon>Alcaligenaceae</taxon>
        <taxon>Verticiella</taxon>
    </lineage>
</organism>
<sequence length="229" mass="26190">MDIPSQHVFSALSDKGVTELHHANSVATACQFLRSKALMSRGTVERLGLTQTAQASDEADRRYSIWFDVFVDSVDIHARASRANAYGPVLFVFDLTLIDRNKTGRIWVTKENPTKWSGKSDEERWFRDKDELARDFVRGQFDQMIVLRHCGGSLPFGRHLKKIVLDDPKLKTDEGVDIYSMAVGALRLAMQDANIDVPIERRQCNANCRCEAYWESDDDRLFKMFDPKI</sequence>
<keyword evidence="2" id="KW-1185">Reference proteome</keyword>
<dbReference type="Proteomes" id="UP000318405">
    <property type="component" value="Unassembled WGS sequence"/>
</dbReference>
<evidence type="ECO:0000313" key="1">
    <source>
        <dbReference type="EMBL" id="TSH97565.1"/>
    </source>
</evidence>
<reference evidence="1 2" key="1">
    <citation type="submission" date="2019-07" db="EMBL/GenBank/DDBJ databases">
        <title>Qingshengfaniella alkalisoli gen. nov., sp. nov., isolated from saline soil.</title>
        <authorList>
            <person name="Xu L."/>
            <person name="Huang X.-X."/>
            <person name="Sun J.-Q."/>
        </authorList>
    </citation>
    <scope>NUCLEOTIDE SEQUENCE [LARGE SCALE GENOMIC DNA]</scope>
    <source>
        <strain evidence="1 2">DSM 27279</strain>
    </source>
</reference>
<name>A0A556AYQ3_9BURK</name>
<proteinExistence type="predicted"/>
<gene>
    <name evidence="1" type="ORF">FOZ76_05215</name>
</gene>
<dbReference type="RefSeq" id="WP_143947090.1">
    <property type="nucleotide sequence ID" value="NZ_BAABMB010000004.1"/>
</dbReference>
<accession>A0A556AYQ3</accession>
<comment type="caution">
    <text evidence="1">The sequence shown here is derived from an EMBL/GenBank/DDBJ whole genome shotgun (WGS) entry which is preliminary data.</text>
</comment>
<dbReference type="EMBL" id="VLTJ01000008">
    <property type="protein sequence ID" value="TSH97565.1"/>
    <property type="molecule type" value="Genomic_DNA"/>
</dbReference>
<evidence type="ECO:0000313" key="2">
    <source>
        <dbReference type="Proteomes" id="UP000318405"/>
    </source>
</evidence>
<dbReference type="OrthoDB" id="9153376at2"/>
<protein>
    <submittedName>
        <fullName evidence="1">Uncharacterized protein</fullName>
    </submittedName>
</protein>
<dbReference type="AlphaFoldDB" id="A0A556AYQ3"/>